<dbReference type="PANTHER" id="PTHR23089">
    <property type="entry name" value="HISTIDINE TRIAD HIT PROTEIN"/>
    <property type="match status" value="1"/>
</dbReference>
<evidence type="ECO:0000256" key="3">
    <source>
        <dbReference type="PROSITE-ProRule" id="PRU00464"/>
    </source>
</evidence>
<feature type="domain" description="HIT" evidence="4">
    <location>
        <begin position="4"/>
        <end position="113"/>
    </location>
</feature>
<accession>A0A5P1RD91</accession>
<keyword evidence="6" id="KW-1185">Reference proteome</keyword>
<dbReference type="OrthoDB" id="9784774at2"/>
<dbReference type="PROSITE" id="PS51084">
    <property type="entry name" value="HIT_2"/>
    <property type="match status" value="1"/>
</dbReference>
<dbReference type="Proteomes" id="UP000324760">
    <property type="component" value="Chromosome"/>
</dbReference>
<dbReference type="RefSeq" id="WP_138986750.1">
    <property type="nucleotide sequence ID" value="NZ_CP043869.1"/>
</dbReference>
<proteinExistence type="predicted"/>
<evidence type="ECO:0000256" key="2">
    <source>
        <dbReference type="PIRSR" id="PIRSR601310-3"/>
    </source>
</evidence>
<dbReference type="InterPro" id="IPR011146">
    <property type="entry name" value="HIT-like"/>
</dbReference>
<organism evidence="5 6">
    <name type="scientific">Neptunomonas concharum</name>
    <dbReference type="NCBI Taxonomy" id="1031538"/>
    <lineage>
        <taxon>Bacteria</taxon>
        <taxon>Pseudomonadati</taxon>
        <taxon>Pseudomonadota</taxon>
        <taxon>Gammaproteobacteria</taxon>
        <taxon>Oceanospirillales</taxon>
        <taxon>Oceanospirillaceae</taxon>
        <taxon>Neptunomonas</taxon>
    </lineage>
</organism>
<dbReference type="InterPro" id="IPR036265">
    <property type="entry name" value="HIT-like_sf"/>
</dbReference>
<evidence type="ECO:0000313" key="6">
    <source>
        <dbReference type="Proteomes" id="UP000324760"/>
    </source>
</evidence>
<evidence type="ECO:0000313" key="5">
    <source>
        <dbReference type="EMBL" id="QEQ97610.1"/>
    </source>
</evidence>
<evidence type="ECO:0000256" key="1">
    <source>
        <dbReference type="PIRSR" id="PIRSR601310-1"/>
    </source>
</evidence>
<gene>
    <name evidence="5" type="ORF">F0U83_13265</name>
</gene>
<evidence type="ECO:0000259" key="4">
    <source>
        <dbReference type="PROSITE" id="PS51084"/>
    </source>
</evidence>
<dbReference type="CDD" id="cd01276">
    <property type="entry name" value="PKCI_related"/>
    <property type="match status" value="1"/>
</dbReference>
<dbReference type="InterPro" id="IPR001310">
    <property type="entry name" value="Histidine_triad_HIT"/>
</dbReference>
<dbReference type="Gene3D" id="3.30.428.10">
    <property type="entry name" value="HIT-like"/>
    <property type="match status" value="1"/>
</dbReference>
<dbReference type="SUPFAM" id="SSF54197">
    <property type="entry name" value="HIT-like"/>
    <property type="match status" value="1"/>
</dbReference>
<protein>
    <submittedName>
        <fullName evidence="5">Histidine triad nucleotide-binding protein</fullName>
    </submittedName>
</protein>
<dbReference type="InterPro" id="IPR019808">
    <property type="entry name" value="Histidine_triad_CS"/>
</dbReference>
<sequence length="121" mass="13356">MDCLFCKIVNQEIPANIIYEDEHVLAFYDINPQAPFHALVIPKKHISTLNDISEADHTLVGAMVGAAGKIAKEQGFAEDGYRTVFNCNTHGGQTVYHIHLHVLGGKAMGWPPYQETLKAPI</sequence>
<dbReference type="AlphaFoldDB" id="A0A5P1RD91"/>
<dbReference type="Pfam" id="PF11969">
    <property type="entry name" value="DcpS_C"/>
    <property type="match status" value="1"/>
</dbReference>
<dbReference type="KEGG" id="ncu:F0U83_13265"/>
<dbReference type="PRINTS" id="PR00332">
    <property type="entry name" value="HISTRIAD"/>
</dbReference>
<dbReference type="PROSITE" id="PS00892">
    <property type="entry name" value="HIT_1"/>
    <property type="match status" value="1"/>
</dbReference>
<feature type="short sequence motif" description="Histidine triad motif" evidence="2 3">
    <location>
        <begin position="97"/>
        <end position="101"/>
    </location>
</feature>
<feature type="active site" description="Tele-AMP-histidine intermediate" evidence="1">
    <location>
        <position position="99"/>
    </location>
</feature>
<reference evidence="5 6" key="1">
    <citation type="journal article" date="2019" name="Biochem. Eng. J.">
        <title>Metabolic engineering of the marine bacteria Neptunomonas concharum for the production of acetoin and meso-2,3-butanediol from acetate.</title>
        <authorList>
            <person name="Li W."/>
            <person name="Pu N."/>
            <person name="Liu C.-X."/>
            <person name="Yuan Q.-P."/>
            <person name="Li Z.-J."/>
        </authorList>
    </citation>
    <scope>NUCLEOTIDE SEQUENCE [LARGE SCALE GENOMIC DNA]</scope>
    <source>
        <strain evidence="5 6">JCM17730</strain>
    </source>
</reference>
<name>A0A5P1RD91_9GAMM</name>
<dbReference type="EMBL" id="CP043869">
    <property type="protein sequence ID" value="QEQ97610.1"/>
    <property type="molecule type" value="Genomic_DNA"/>
</dbReference>
<dbReference type="GO" id="GO:0003824">
    <property type="term" value="F:catalytic activity"/>
    <property type="evidence" value="ECO:0007669"/>
    <property type="project" value="InterPro"/>
</dbReference>